<comment type="caution">
    <text evidence="1">The sequence shown here is derived from an EMBL/GenBank/DDBJ whole genome shotgun (WGS) entry which is preliminary data.</text>
</comment>
<name>X0SPM2_9ZZZZ</name>
<reference evidence="1" key="1">
    <citation type="journal article" date="2014" name="Front. Microbiol.">
        <title>High frequency of phylogenetically diverse reductive dehalogenase-homologous genes in deep subseafloor sedimentary metagenomes.</title>
        <authorList>
            <person name="Kawai M."/>
            <person name="Futagami T."/>
            <person name="Toyoda A."/>
            <person name="Takaki Y."/>
            <person name="Nishi S."/>
            <person name="Hori S."/>
            <person name="Arai W."/>
            <person name="Tsubouchi T."/>
            <person name="Morono Y."/>
            <person name="Uchiyama I."/>
            <person name="Ito T."/>
            <person name="Fujiyama A."/>
            <person name="Inagaki F."/>
            <person name="Takami H."/>
        </authorList>
    </citation>
    <scope>NUCLEOTIDE SEQUENCE</scope>
    <source>
        <strain evidence="1">Expedition CK06-06</strain>
    </source>
</reference>
<evidence type="ECO:0008006" key="2">
    <source>
        <dbReference type="Google" id="ProtNLM"/>
    </source>
</evidence>
<feature type="non-terminal residue" evidence="1">
    <location>
        <position position="1"/>
    </location>
</feature>
<gene>
    <name evidence="1" type="ORF">S01H1_13589</name>
</gene>
<dbReference type="Gene3D" id="3.30.420.240">
    <property type="match status" value="1"/>
</dbReference>
<dbReference type="AlphaFoldDB" id="X0SPM2"/>
<evidence type="ECO:0000313" key="1">
    <source>
        <dbReference type="EMBL" id="GAF77076.1"/>
    </source>
</evidence>
<protein>
    <recommendedName>
        <fullName evidence="2">Terminase large subunit gp17-like C-terminal domain-containing protein</fullName>
    </recommendedName>
</protein>
<accession>X0SPM2</accession>
<organism evidence="1">
    <name type="scientific">marine sediment metagenome</name>
    <dbReference type="NCBI Taxonomy" id="412755"/>
    <lineage>
        <taxon>unclassified sequences</taxon>
        <taxon>metagenomes</taxon>
        <taxon>ecological metagenomes</taxon>
    </lineage>
</organism>
<dbReference type="EMBL" id="BARS01007018">
    <property type="protein sequence ID" value="GAF77076.1"/>
    <property type="molecule type" value="Genomic_DNA"/>
</dbReference>
<sequence length="329" mass="37127">KNYTTIRPTIDTSGGQFISIFTVNKQKPQTLAKALWRGAPDNGFTNLFFGWDSVPRRDEAWYKSVKDSLTAQDLEGLTADLYMEQNYPSSAEEALRSTSTVSAFDHRVLDEMMGEVKNPIGDRIDGIDPKVVHIYEDFHLGNFYIAATDTSHGLGKDFAVTTLMNAKTGVIVADIIDSLIPPEELAYHSVKLLNHYKDPLWFIEANDYGGVTISTAQNLGYKHFGYQDDRKTKVGFLTNSPTRNLLWGELLPAINNKQIKIYNKDGIRQFYDVIRNAEENGRIEAMQSRHDDYPMAVGICWLKKGEVKTGREAIKPIESLTFGKEAVFR</sequence>
<proteinExistence type="predicted"/>